<dbReference type="Proteomes" id="UP000269721">
    <property type="component" value="Unassembled WGS sequence"/>
</dbReference>
<sequence>MACHLVSKGCWRCSVCSLLSGRHMGLRWSILCGPPLTAYGKERQPEVEPERSDRTSGRRLRQAARPDAKSYGSGRQYTDWGEYTQTELWGQGYCVQPCAVKALYAANGRPQLFWIELRPGGGCSVLSSFYERVVARKVEGGVLRRVSPSSGYD</sequence>
<dbReference type="EMBL" id="KZ994092">
    <property type="protein sequence ID" value="RKO93856.1"/>
    <property type="molecule type" value="Genomic_DNA"/>
</dbReference>
<name>A0A4P9WS88_9FUNG</name>
<reference evidence="3" key="1">
    <citation type="journal article" date="2018" name="Nat. Microbiol.">
        <title>Leveraging single-cell genomics to expand the fungal tree of life.</title>
        <authorList>
            <person name="Ahrendt S.R."/>
            <person name="Quandt C.A."/>
            <person name="Ciobanu D."/>
            <person name="Clum A."/>
            <person name="Salamov A."/>
            <person name="Andreopoulos B."/>
            <person name="Cheng J.F."/>
            <person name="Woyke T."/>
            <person name="Pelin A."/>
            <person name="Henrissat B."/>
            <person name="Reynolds N.K."/>
            <person name="Benny G.L."/>
            <person name="Smith M.E."/>
            <person name="James T.Y."/>
            <person name="Grigoriev I.V."/>
        </authorList>
    </citation>
    <scope>NUCLEOTIDE SEQUENCE [LARGE SCALE GENOMIC DNA]</scope>
</reference>
<protein>
    <submittedName>
        <fullName evidence="2">Uncharacterized protein</fullName>
    </submittedName>
</protein>
<organism evidence="2 3">
    <name type="scientific">Blyttiomyces helicus</name>
    <dbReference type="NCBI Taxonomy" id="388810"/>
    <lineage>
        <taxon>Eukaryota</taxon>
        <taxon>Fungi</taxon>
        <taxon>Fungi incertae sedis</taxon>
        <taxon>Chytridiomycota</taxon>
        <taxon>Chytridiomycota incertae sedis</taxon>
        <taxon>Chytridiomycetes</taxon>
        <taxon>Chytridiomycetes incertae sedis</taxon>
        <taxon>Blyttiomyces</taxon>
    </lineage>
</organism>
<feature type="region of interest" description="Disordered" evidence="1">
    <location>
        <begin position="42"/>
        <end position="74"/>
    </location>
</feature>
<dbReference type="AlphaFoldDB" id="A0A4P9WS88"/>
<gene>
    <name evidence="2" type="ORF">BDK51DRAFT_33282</name>
</gene>
<accession>A0A4P9WS88</accession>
<proteinExistence type="predicted"/>
<evidence type="ECO:0000313" key="3">
    <source>
        <dbReference type="Proteomes" id="UP000269721"/>
    </source>
</evidence>
<keyword evidence="3" id="KW-1185">Reference proteome</keyword>
<feature type="compositionally biased region" description="Basic and acidic residues" evidence="1">
    <location>
        <begin position="42"/>
        <end position="56"/>
    </location>
</feature>
<evidence type="ECO:0000313" key="2">
    <source>
        <dbReference type="EMBL" id="RKO93856.1"/>
    </source>
</evidence>
<evidence type="ECO:0000256" key="1">
    <source>
        <dbReference type="SAM" id="MobiDB-lite"/>
    </source>
</evidence>